<name>A0A5N8XA57_9ACTN</name>
<dbReference type="Proteomes" id="UP000400924">
    <property type="component" value="Unassembled WGS sequence"/>
</dbReference>
<dbReference type="InterPro" id="IPR017853">
    <property type="entry name" value="GH"/>
</dbReference>
<dbReference type="GO" id="GO:0005764">
    <property type="term" value="C:lysosome"/>
    <property type="evidence" value="ECO:0007669"/>
    <property type="project" value="TreeGrafter"/>
</dbReference>
<dbReference type="RefSeq" id="WP_152769254.1">
    <property type="nucleotide sequence ID" value="NZ_VJZC01000002.1"/>
</dbReference>
<dbReference type="SUPFAM" id="SSF49785">
    <property type="entry name" value="Galactose-binding domain-like"/>
    <property type="match status" value="1"/>
</dbReference>
<proteinExistence type="inferred from homology"/>
<comment type="similarity">
    <text evidence="1">Belongs to the glycosyl hydrolase 29 family.</text>
</comment>
<feature type="chain" id="PRO_5039056916" description="alpha-L-fucosidase" evidence="6">
    <location>
        <begin position="24"/>
        <end position="599"/>
    </location>
</feature>
<sequence>MRRRMFLKSSAVTALAVSTSLPAAEPARAAAPTHHRGRAWLRDARIGLFLHWGMRTVPDYTDVEAWETRVTGDGWSADYWVDEAVKLHASYLVLASFHSRLGYVRTWPSRIPGSPRTRRDFLGELIAAAKAKGLKVILYMTDDPQWHNETGHEYLDSAAYSAHKGQSVDLTTRDGFGMFSYDNFVEVMADYPDLAGFWIDNDNAYWERSGLYELIRRERPEMTLSNNNEDTPIMDMVSHEQKSGMLPDYDYAAATWTPLPRLAEGCFTVAGRWWYNGTDNAVNQALTLRRIISNSGASIRSLVAEGAQHGGRFPARTEAFNNTAKTWLDGVWGSIRGTEGGGYLYGGLQPGWVPDGGFVTVTVDKDDPTTQYLHITTRPSGDTVKVRDNAHTVRRVEDFRTGRRLAFEQRDGYVTVSGITRWDPYDTVLTIRTAPRRTGLIPPTEITATATSSAAGFPAANLVDGDFTTYWDAGDTIPVSVTLDVGRVRHLAYLAIDQREWSPTQNRETFGRKEDSARIKDYRVLVSDDGVTWSQEPVAAGVLESAKGVRFIDLGVRCRYVRLDVDTTWAAETVPAFYHKLRIDHIGVATHSPRGAGRA</sequence>
<evidence type="ECO:0000256" key="6">
    <source>
        <dbReference type="SAM" id="SignalP"/>
    </source>
</evidence>
<dbReference type="AlphaFoldDB" id="A0A5N8XA57"/>
<keyword evidence="3 6" id="KW-0732">Signal</keyword>
<protein>
    <recommendedName>
        <fullName evidence="2">alpha-L-fucosidase</fullName>
        <ecNumber evidence="2">3.2.1.51</ecNumber>
    </recommendedName>
</protein>
<dbReference type="InterPro" id="IPR006311">
    <property type="entry name" value="TAT_signal"/>
</dbReference>
<dbReference type="InterPro" id="IPR000421">
    <property type="entry name" value="FA58C"/>
</dbReference>
<evidence type="ECO:0000256" key="2">
    <source>
        <dbReference type="ARBA" id="ARBA00012662"/>
    </source>
</evidence>
<dbReference type="PROSITE" id="PS51318">
    <property type="entry name" value="TAT"/>
    <property type="match status" value="1"/>
</dbReference>
<evidence type="ECO:0000256" key="3">
    <source>
        <dbReference type="ARBA" id="ARBA00022729"/>
    </source>
</evidence>
<dbReference type="OrthoDB" id="3196343at2"/>
<dbReference type="Pfam" id="PF00754">
    <property type="entry name" value="F5_F8_type_C"/>
    <property type="match status" value="1"/>
</dbReference>
<dbReference type="GO" id="GO:0004560">
    <property type="term" value="F:alpha-L-fucosidase activity"/>
    <property type="evidence" value="ECO:0007669"/>
    <property type="project" value="InterPro"/>
</dbReference>
<dbReference type="PANTHER" id="PTHR10030">
    <property type="entry name" value="ALPHA-L-FUCOSIDASE"/>
    <property type="match status" value="1"/>
</dbReference>
<dbReference type="PANTHER" id="PTHR10030:SF37">
    <property type="entry name" value="ALPHA-L-FUCOSIDASE-RELATED"/>
    <property type="match status" value="1"/>
</dbReference>
<dbReference type="SUPFAM" id="SSF51445">
    <property type="entry name" value="(Trans)glycosidases"/>
    <property type="match status" value="1"/>
</dbReference>
<accession>A0A5N8XA57</accession>
<dbReference type="EMBL" id="VJZC01000002">
    <property type="protein sequence ID" value="MPY55778.1"/>
    <property type="molecule type" value="Genomic_DNA"/>
</dbReference>
<dbReference type="InterPro" id="IPR000933">
    <property type="entry name" value="Glyco_hydro_29"/>
</dbReference>
<organism evidence="8 9">
    <name type="scientific">Streptomyces spongiae</name>
    <dbReference type="NCBI Taxonomy" id="565072"/>
    <lineage>
        <taxon>Bacteria</taxon>
        <taxon>Bacillati</taxon>
        <taxon>Actinomycetota</taxon>
        <taxon>Actinomycetes</taxon>
        <taxon>Kitasatosporales</taxon>
        <taxon>Streptomycetaceae</taxon>
        <taxon>Streptomyces</taxon>
    </lineage>
</organism>
<evidence type="ECO:0000259" key="7">
    <source>
        <dbReference type="PROSITE" id="PS50022"/>
    </source>
</evidence>
<comment type="caution">
    <text evidence="8">The sequence shown here is derived from an EMBL/GenBank/DDBJ whole genome shotgun (WGS) entry which is preliminary data.</text>
</comment>
<dbReference type="GO" id="GO:0006004">
    <property type="term" value="P:fucose metabolic process"/>
    <property type="evidence" value="ECO:0007669"/>
    <property type="project" value="TreeGrafter"/>
</dbReference>
<reference evidence="8 9" key="1">
    <citation type="submission" date="2019-07" db="EMBL/GenBank/DDBJ databases">
        <title>New species of Amycolatopsis and Streptomyces.</title>
        <authorList>
            <person name="Duangmal K."/>
            <person name="Teo W.F.A."/>
            <person name="Lipun K."/>
        </authorList>
    </citation>
    <scope>NUCLEOTIDE SEQUENCE [LARGE SCALE GENOMIC DNA]</scope>
    <source>
        <strain evidence="8 9">NBRC 106415</strain>
    </source>
</reference>
<dbReference type="Gene3D" id="2.60.120.260">
    <property type="entry name" value="Galactose-binding domain-like"/>
    <property type="match status" value="1"/>
</dbReference>
<dbReference type="GO" id="GO:0016139">
    <property type="term" value="P:glycoside catabolic process"/>
    <property type="evidence" value="ECO:0007669"/>
    <property type="project" value="TreeGrafter"/>
</dbReference>
<feature type="domain" description="F5/8 type C" evidence="7">
    <location>
        <begin position="428"/>
        <end position="569"/>
    </location>
</feature>
<evidence type="ECO:0000256" key="1">
    <source>
        <dbReference type="ARBA" id="ARBA00007951"/>
    </source>
</evidence>
<keyword evidence="9" id="KW-1185">Reference proteome</keyword>
<evidence type="ECO:0000313" key="9">
    <source>
        <dbReference type="Proteomes" id="UP000400924"/>
    </source>
</evidence>
<dbReference type="Gene3D" id="3.20.20.80">
    <property type="entry name" value="Glycosidases"/>
    <property type="match status" value="1"/>
</dbReference>
<dbReference type="InterPro" id="IPR057739">
    <property type="entry name" value="Glyco_hydro_29_N"/>
</dbReference>
<keyword evidence="4" id="KW-0378">Hydrolase</keyword>
<keyword evidence="5" id="KW-0326">Glycosidase</keyword>
<dbReference type="PROSITE" id="PS50022">
    <property type="entry name" value="FA58C_3"/>
    <property type="match status" value="1"/>
</dbReference>
<evidence type="ECO:0000256" key="4">
    <source>
        <dbReference type="ARBA" id="ARBA00022801"/>
    </source>
</evidence>
<gene>
    <name evidence="8" type="ORF">FNH08_00805</name>
</gene>
<dbReference type="InterPro" id="IPR008979">
    <property type="entry name" value="Galactose-bd-like_sf"/>
</dbReference>
<evidence type="ECO:0000313" key="8">
    <source>
        <dbReference type="EMBL" id="MPY55778.1"/>
    </source>
</evidence>
<feature type="signal peptide" evidence="6">
    <location>
        <begin position="1"/>
        <end position="23"/>
    </location>
</feature>
<dbReference type="Pfam" id="PF01120">
    <property type="entry name" value="Alpha_L_fucos"/>
    <property type="match status" value="1"/>
</dbReference>
<dbReference type="SMART" id="SM00812">
    <property type="entry name" value="Alpha_L_fucos"/>
    <property type="match status" value="1"/>
</dbReference>
<evidence type="ECO:0000256" key="5">
    <source>
        <dbReference type="ARBA" id="ARBA00023295"/>
    </source>
</evidence>
<dbReference type="EC" id="3.2.1.51" evidence="2"/>